<protein>
    <submittedName>
        <fullName evidence="1">Uncharacterized protein</fullName>
    </submittedName>
</protein>
<accession>A0A0P8E3Y2</accession>
<gene>
    <name evidence="1" type="ORF">MPEBLZ_00174</name>
</gene>
<sequence length="104" mass="11757">MRQLSDLDKKILNKLAPELEGATGPAPGHDYKFILLPVSHKLSESPVDFANRANRLTDEELVYLVDLILRGDEDVRSLAEGDYDALLEMIEKRLPQKAKELKDL</sequence>
<comment type="caution">
    <text evidence="1">The sequence shown here is derived from an EMBL/GenBank/DDBJ whole genome shotgun (WGS) entry which is preliminary data.</text>
</comment>
<evidence type="ECO:0000313" key="1">
    <source>
        <dbReference type="EMBL" id="KPQ45293.1"/>
    </source>
</evidence>
<name>A0A0P8E3Y2_9EURY</name>
<proteinExistence type="predicted"/>
<evidence type="ECO:0000313" key="2">
    <source>
        <dbReference type="Proteomes" id="UP000050360"/>
    </source>
</evidence>
<organism evidence="1 2">
    <name type="scientific">Candidatus Methanoperedens nitratireducens</name>
    <dbReference type="NCBI Taxonomy" id="1392998"/>
    <lineage>
        <taxon>Archaea</taxon>
        <taxon>Methanobacteriati</taxon>
        <taxon>Methanobacteriota</taxon>
        <taxon>Stenosarchaea group</taxon>
        <taxon>Methanomicrobia</taxon>
        <taxon>Methanosarcinales</taxon>
        <taxon>ANME-2 cluster</taxon>
        <taxon>Candidatus Methanoperedentaceae</taxon>
        <taxon>Candidatus Methanoperedens</taxon>
    </lineage>
</organism>
<reference evidence="1 2" key="1">
    <citation type="submission" date="2015-09" db="EMBL/GenBank/DDBJ databases">
        <title>A metagenomics-based metabolic model of nitrate-dependent anaerobic oxidation of methane by Methanoperedens-like archaea.</title>
        <authorList>
            <person name="Arshad A."/>
            <person name="Speth D.R."/>
            <person name="De Graaf R.M."/>
            <person name="Op Den Camp H.J."/>
            <person name="Jetten M.S."/>
            <person name="Welte C.U."/>
        </authorList>
    </citation>
    <scope>NUCLEOTIDE SEQUENCE [LARGE SCALE GENOMIC DNA]</scope>
</reference>
<dbReference type="EMBL" id="LKCM01000015">
    <property type="protein sequence ID" value="KPQ45293.1"/>
    <property type="molecule type" value="Genomic_DNA"/>
</dbReference>
<dbReference type="Proteomes" id="UP000050360">
    <property type="component" value="Unassembled WGS sequence"/>
</dbReference>
<dbReference type="AlphaFoldDB" id="A0A0P8E3Y2"/>